<feature type="transmembrane region" description="Helical" evidence="5">
    <location>
        <begin position="173"/>
        <end position="193"/>
    </location>
</feature>
<evidence type="ECO:0000313" key="7">
    <source>
        <dbReference type="Proteomes" id="UP000177349"/>
    </source>
</evidence>
<comment type="subcellular location">
    <subcellularLocation>
        <location evidence="1">Membrane</location>
        <topology evidence="1">Multi-pass membrane protein</topology>
    </subcellularLocation>
</comment>
<reference evidence="6 7" key="1">
    <citation type="journal article" date="2016" name="Nat. Commun.">
        <title>Thousands of microbial genomes shed light on interconnected biogeochemical processes in an aquifer system.</title>
        <authorList>
            <person name="Anantharaman K."/>
            <person name="Brown C.T."/>
            <person name="Hug L.A."/>
            <person name="Sharon I."/>
            <person name="Castelle C.J."/>
            <person name="Probst A.J."/>
            <person name="Thomas B.C."/>
            <person name="Singh A."/>
            <person name="Wilkins M.J."/>
            <person name="Karaoz U."/>
            <person name="Brodie E.L."/>
            <person name="Williams K.H."/>
            <person name="Hubbard S.S."/>
            <person name="Banfield J.F."/>
        </authorList>
    </citation>
    <scope>NUCLEOTIDE SEQUENCE [LARGE SCALE GENOMIC DNA]</scope>
</reference>
<feature type="transmembrane region" description="Helical" evidence="5">
    <location>
        <begin position="385"/>
        <end position="404"/>
    </location>
</feature>
<dbReference type="InterPro" id="IPR052556">
    <property type="entry name" value="PolySynth_Transporter"/>
</dbReference>
<organism evidence="6 7">
    <name type="scientific">Candidatus Komeilibacteria bacterium RIFCSPLOWO2_01_FULL_53_11</name>
    <dbReference type="NCBI Taxonomy" id="1798552"/>
    <lineage>
        <taxon>Bacteria</taxon>
        <taxon>Candidatus Komeiliibacteriota</taxon>
    </lineage>
</organism>
<feature type="transmembrane region" description="Helical" evidence="5">
    <location>
        <begin position="296"/>
        <end position="316"/>
    </location>
</feature>
<evidence type="ECO:0000313" key="6">
    <source>
        <dbReference type="EMBL" id="OGY92975.1"/>
    </source>
</evidence>
<evidence type="ECO:0000256" key="3">
    <source>
        <dbReference type="ARBA" id="ARBA00022989"/>
    </source>
</evidence>
<dbReference type="AlphaFoldDB" id="A0A1G2BUY4"/>
<comment type="caution">
    <text evidence="6">The sequence shown here is derived from an EMBL/GenBank/DDBJ whole genome shotgun (WGS) entry which is preliminary data.</text>
</comment>
<name>A0A1G2BUY4_9BACT</name>
<sequence length="478" mass="52918">MSVTQRRIATNTTFYIAALSVQKVLSFVYFSYLARSLGTDLTGKYFFAMSVAAIITAAIDLGFTPVLTREVAKEPEHAKSILSQIIGLKIIFAAIVAAGVFMIVPHVIDEVIVRHLIYIGVAIAFADSFALTFYATIRAHQNLTYESVTAMLFQVIVIIVGGFAVYRGADIRIIMSAILLASIFNATVPIVVIVKKLGIRFRTSYDWPLTKHLIRLTIPFALAAVFTKLYAYLDTVFLRFMSGDAAVGIYSVAYKATFAFQFLPLAFVAALYPAFSYFWNNDKERLTDTFMRSMHYLLIIAMPITFGVSALAFWVIPAVYTDAYNGAIVPLIVLLSSLPFLFLNFPVAALLNACNKQNVQTLNLGITMALNVVLNLILIPKYGPLGAAIASSVSTLFIFVLGIIAARRLVSFDWSLVTTFIRLVIAAVVMCIVTGAIMRATNWYFAVVPAAVVYLVLIYLLRVVKQDDLRYLKTLVRR</sequence>
<feature type="transmembrane region" description="Helical" evidence="5">
    <location>
        <begin position="45"/>
        <end position="68"/>
    </location>
</feature>
<feature type="transmembrane region" description="Helical" evidence="5">
    <location>
        <begin position="148"/>
        <end position="167"/>
    </location>
</feature>
<keyword evidence="4 5" id="KW-0472">Membrane</keyword>
<dbReference type="PANTHER" id="PTHR43424">
    <property type="entry name" value="LOCUS PUTATIVE PROTEIN 1-RELATED"/>
    <property type="match status" value="1"/>
</dbReference>
<keyword evidence="3 5" id="KW-1133">Transmembrane helix</keyword>
<dbReference type="PANTHER" id="PTHR43424:SF1">
    <property type="entry name" value="LOCUS PUTATIVE PROTEIN 1-RELATED"/>
    <property type="match status" value="1"/>
</dbReference>
<proteinExistence type="predicted"/>
<evidence type="ECO:0000256" key="2">
    <source>
        <dbReference type="ARBA" id="ARBA00022692"/>
    </source>
</evidence>
<feature type="transmembrane region" description="Helical" evidence="5">
    <location>
        <begin position="416"/>
        <end position="437"/>
    </location>
</feature>
<feature type="transmembrane region" description="Helical" evidence="5">
    <location>
        <begin position="362"/>
        <end position="379"/>
    </location>
</feature>
<feature type="transmembrane region" description="Helical" evidence="5">
    <location>
        <begin position="213"/>
        <end position="233"/>
    </location>
</feature>
<dbReference type="InterPro" id="IPR002797">
    <property type="entry name" value="Polysacc_synth"/>
</dbReference>
<evidence type="ECO:0000256" key="4">
    <source>
        <dbReference type="ARBA" id="ARBA00023136"/>
    </source>
</evidence>
<dbReference type="CDD" id="cd13128">
    <property type="entry name" value="MATE_Wzx_like"/>
    <property type="match status" value="1"/>
</dbReference>
<feature type="transmembrane region" description="Helical" evidence="5">
    <location>
        <begin position="328"/>
        <end position="350"/>
    </location>
</feature>
<feature type="transmembrane region" description="Helical" evidence="5">
    <location>
        <begin position="116"/>
        <end position="136"/>
    </location>
</feature>
<gene>
    <name evidence="6" type="ORF">A3B31_00360</name>
</gene>
<feature type="transmembrane region" description="Helical" evidence="5">
    <location>
        <begin position="443"/>
        <end position="464"/>
    </location>
</feature>
<dbReference type="Pfam" id="PF01943">
    <property type="entry name" value="Polysacc_synt"/>
    <property type="match status" value="1"/>
</dbReference>
<evidence type="ECO:0000256" key="1">
    <source>
        <dbReference type="ARBA" id="ARBA00004141"/>
    </source>
</evidence>
<feature type="transmembrane region" description="Helical" evidence="5">
    <location>
        <begin position="80"/>
        <end position="104"/>
    </location>
</feature>
<protein>
    <submittedName>
        <fullName evidence="6">Uncharacterized protein</fullName>
    </submittedName>
</protein>
<feature type="transmembrane region" description="Helical" evidence="5">
    <location>
        <begin position="12"/>
        <end position="33"/>
    </location>
</feature>
<accession>A0A1G2BUY4</accession>
<feature type="transmembrane region" description="Helical" evidence="5">
    <location>
        <begin position="253"/>
        <end position="275"/>
    </location>
</feature>
<keyword evidence="2 5" id="KW-0812">Transmembrane</keyword>
<dbReference type="Proteomes" id="UP000177349">
    <property type="component" value="Unassembled WGS sequence"/>
</dbReference>
<dbReference type="GO" id="GO:0016020">
    <property type="term" value="C:membrane"/>
    <property type="evidence" value="ECO:0007669"/>
    <property type="project" value="UniProtKB-SubCell"/>
</dbReference>
<evidence type="ECO:0000256" key="5">
    <source>
        <dbReference type="SAM" id="Phobius"/>
    </source>
</evidence>
<dbReference type="EMBL" id="MHKN01000004">
    <property type="protein sequence ID" value="OGY92975.1"/>
    <property type="molecule type" value="Genomic_DNA"/>
</dbReference>